<protein>
    <submittedName>
        <fullName evidence="1">Uncharacterized protein</fullName>
    </submittedName>
</protein>
<reference evidence="1 2" key="1">
    <citation type="journal article" date="2013" name="Curr. Biol.">
        <title>The Genome of the Foraminiferan Reticulomyxa filosa.</title>
        <authorList>
            <person name="Glockner G."/>
            <person name="Hulsmann N."/>
            <person name="Schleicher M."/>
            <person name="Noegel A.A."/>
            <person name="Eichinger L."/>
            <person name="Gallinger C."/>
            <person name="Pawlowski J."/>
            <person name="Sierra R."/>
            <person name="Euteneuer U."/>
            <person name="Pillet L."/>
            <person name="Moustafa A."/>
            <person name="Platzer M."/>
            <person name="Groth M."/>
            <person name="Szafranski K."/>
            <person name="Schliwa M."/>
        </authorList>
    </citation>
    <scope>NUCLEOTIDE SEQUENCE [LARGE SCALE GENOMIC DNA]</scope>
</reference>
<comment type="caution">
    <text evidence="1">The sequence shown here is derived from an EMBL/GenBank/DDBJ whole genome shotgun (WGS) entry which is preliminary data.</text>
</comment>
<sequence length="161" mass="19309">KTVVGQDKEGTETEEIEIADELHINHRETVRKFFNIDLFSDKLPLQWRMEDFDSDEQIKQAIILKEMEIGKEHENFIQNQSKLLHLKLTQMDEQLKNMSNAEREKIKEQEKRRARDKYISLRDSLIAKFDEFVKDQLEIVNLQRQIAETKKVLKKQFITHI</sequence>
<dbReference type="AlphaFoldDB" id="X6MYW4"/>
<accession>X6MYW4</accession>
<keyword evidence="2" id="KW-1185">Reference proteome</keyword>
<evidence type="ECO:0000313" key="2">
    <source>
        <dbReference type="Proteomes" id="UP000023152"/>
    </source>
</evidence>
<gene>
    <name evidence="1" type="ORF">RFI_17996</name>
</gene>
<dbReference type="Proteomes" id="UP000023152">
    <property type="component" value="Unassembled WGS sequence"/>
</dbReference>
<evidence type="ECO:0000313" key="1">
    <source>
        <dbReference type="EMBL" id="ETO19235.1"/>
    </source>
</evidence>
<organism evidence="1 2">
    <name type="scientific">Reticulomyxa filosa</name>
    <dbReference type="NCBI Taxonomy" id="46433"/>
    <lineage>
        <taxon>Eukaryota</taxon>
        <taxon>Sar</taxon>
        <taxon>Rhizaria</taxon>
        <taxon>Retaria</taxon>
        <taxon>Foraminifera</taxon>
        <taxon>Monothalamids</taxon>
        <taxon>Reticulomyxidae</taxon>
        <taxon>Reticulomyxa</taxon>
    </lineage>
</organism>
<dbReference type="EMBL" id="ASPP01013891">
    <property type="protein sequence ID" value="ETO19235.1"/>
    <property type="molecule type" value="Genomic_DNA"/>
</dbReference>
<name>X6MYW4_RETFI</name>
<proteinExistence type="predicted"/>
<feature type="non-terminal residue" evidence="1">
    <location>
        <position position="1"/>
    </location>
</feature>